<dbReference type="InterPro" id="IPR027417">
    <property type="entry name" value="P-loop_NTPase"/>
</dbReference>
<proteinExistence type="predicted"/>
<dbReference type="InterPro" id="IPR017871">
    <property type="entry name" value="ABC_transporter-like_CS"/>
</dbReference>
<dbReference type="GO" id="GO:0016887">
    <property type="term" value="F:ATP hydrolysis activity"/>
    <property type="evidence" value="ECO:0007669"/>
    <property type="project" value="InterPro"/>
</dbReference>
<dbReference type="SUPFAM" id="SSF52540">
    <property type="entry name" value="P-loop containing nucleoside triphosphate hydrolases"/>
    <property type="match status" value="1"/>
</dbReference>
<name>A0A2G5NMB3_9STAP</name>
<dbReference type="RefSeq" id="WP_099580562.1">
    <property type="nucleotide sequence ID" value="NZ_MJBI02000001.1"/>
</dbReference>
<evidence type="ECO:0000313" key="5">
    <source>
        <dbReference type="Proteomes" id="UP000229523"/>
    </source>
</evidence>
<evidence type="ECO:0000256" key="1">
    <source>
        <dbReference type="ARBA" id="ARBA00022741"/>
    </source>
</evidence>
<dbReference type="InterPro" id="IPR003439">
    <property type="entry name" value="ABC_transporter-like_ATP-bd"/>
</dbReference>
<keyword evidence="1" id="KW-0547">Nucleotide-binding</keyword>
<evidence type="ECO:0000313" key="4">
    <source>
        <dbReference type="EMBL" id="RAI83099.1"/>
    </source>
</evidence>
<dbReference type="PANTHER" id="PTHR43038:SF3">
    <property type="entry name" value="ABC TRANSPORTER G FAMILY MEMBER 20 ISOFORM X1"/>
    <property type="match status" value="1"/>
</dbReference>
<evidence type="ECO:0000259" key="3">
    <source>
        <dbReference type="PROSITE" id="PS50893"/>
    </source>
</evidence>
<protein>
    <submittedName>
        <fullName evidence="4">ABC transporter ATP-binding protein</fullName>
    </submittedName>
</protein>
<dbReference type="Pfam" id="PF00005">
    <property type="entry name" value="ABC_tran"/>
    <property type="match status" value="1"/>
</dbReference>
<dbReference type="InterPro" id="IPR003593">
    <property type="entry name" value="AAA+_ATPase"/>
</dbReference>
<dbReference type="Proteomes" id="UP000229523">
    <property type="component" value="Unassembled WGS sequence"/>
</dbReference>
<accession>A0A2G5NMB3</accession>
<keyword evidence="2 4" id="KW-0067">ATP-binding</keyword>
<comment type="caution">
    <text evidence="4">The sequence shown here is derived from an EMBL/GenBank/DDBJ whole genome shotgun (WGS) entry which is preliminary data.</text>
</comment>
<feature type="domain" description="ABC transporter" evidence="3">
    <location>
        <begin position="4"/>
        <end position="231"/>
    </location>
</feature>
<dbReference type="PROSITE" id="PS00211">
    <property type="entry name" value="ABC_TRANSPORTER_1"/>
    <property type="match status" value="1"/>
</dbReference>
<reference evidence="4 5" key="1">
    <citation type="journal article" date="2018" name="Front. Microbiol.">
        <title>Description and Comparative Genomics of Macrococcus caseolyticus subsp. hominis subsp. nov., Macrococcus goetzii sp. nov., Macrococcus epidermidis sp. nov., and Macrococcus bohemicus sp. nov., Novel Macrococci From Human Clinical Material With Virulence Potential and Suspected Uptake of Foreign DNA by Natural Transformation.</title>
        <authorList>
            <person name="Maslanova I."/>
            <person name="Wertheimer Z."/>
            <person name="Sedlacek I."/>
            <person name="Svec P."/>
            <person name="Indrakova A."/>
            <person name="Kovarovic V."/>
            <person name="Schumann P."/>
            <person name="Sproer C."/>
            <person name="Kralova S."/>
            <person name="Sedo O."/>
            <person name="Kristofova L."/>
            <person name="Vrbovska V."/>
            <person name="Fuzik T."/>
            <person name="Petras P."/>
            <person name="Zdrahal Z."/>
            <person name="Ruzickova V."/>
            <person name="Doskar J."/>
            <person name="Pantucek R."/>
        </authorList>
    </citation>
    <scope>NUCLEOTIDE SEQUENCE [LARGE SCALE GENOMIC DNA]</scope>
    <source>
        <strain evidence="4 5">CCM 4927</strain>
    </source>
</reference>
<dbReference type="Gene3D" id="3.40.50.300">
    <property type="entry name" value="P-loop containing nucleotide triphosphate hydrolases"/>
    <property type="match status" value="1"/>
</dbReference>
<dbReference type="AlphaFoldDB" id="A0A2G5NMB3"/>
<organism evidence="4 5">
    <name type="scientific">Macrococcoides goetzii</name>
    <dbReference type="NCBI Taxonomy" id="1891097"/>
    <lineage>
        <taxon>Bacteria</taxon>
        <taxon>Bacillati</taxon>
        <taxon>Bacillota</taxon>
        <taxon>Bacilli</taxon>
        <taxon>Bacillales</taxon>
        <taxon>Staphylococcaceae</taxon>
        <taxon>Macrococcoides</taxon>
    </lineage>
</organism>
<dbReference type="GO" id="GO:0005524">
    <property type="term" value="F:ATP binding"/>
    <property type="evidence" value="ECO:0007669"/>
    <property type="project" value="UniProtKB-KW"/>
</dbReference>
<dbReference type="PANTHER" id="PTHR43038">
    <property type="entry name" value="ATP-BINDING CASSETTE, SUB-FAMILY H, MEMBER 1"/>
    <property type="match status" value="1"/>
</dbReference>
<dbReference type="EMBL" id="MJBI02000001">
    <property type="protein sequence ID" value="RAI83099.1"/>
    <property type="molecule type" value="Genomic_DNA"/>
</dbReference>
<gene>
    <name evidence="4" type="ORF">BFS35_005250</name>
</gene>
<evidence type="ECO:0000256" key="2">
    <source>
        <dbReference type="ARBA" id="ARBA00022840"/>
    </source>
</evidence>
<sequence>MSKVIVSQLSKSFNHQKILNDISFSVNSGERIAIVGASGSGKTTLIQCMLGILKSDSGNVTIDDHFMPHLNSLRKIGYMAQSDALYEDLTGLENLRFFGKLYRLHKKELQASIDDVAKITELTSHLNKRVAQYSGGMKRRLSLAISLLHQPQLLILDEPTVGVDPLLKRKIWQSLIDLNRNGTTIIITTHVMEEAEACDKLLLLYNNKMIGFGSPLRLKAHYQVDTIEDIFIKVGELQ</sequence>
<dbReference type="SMART" id="SM00382">
    <property type="entry name" value="AAA"/>
    <property type="match status" value="1"/>
</dbReference>
<dbReference type="PROSITE" id="PS50893">
    <property type="entry name" value="ABC_TRANSPORTER_2"/>
    <property type="match status" value="1"/>
</dbReference>
<keyword evidence="5" id="KW-1185">Reference proteome</keyword>